<comment type="catalytic activity">
    <reaction evidence="9">
        <text>RNA(n) + ATP = RNA(n)-3'-adenine ribonucleotide + diphosphate</text>
        <dbReference type="Rhea" id="RHEA:11332"/>
        <dbReference type="Rhea" id="RHEA-COMP:14527"/>
        <dbReference type="Rhea" id="RHEA-COMP:17347"/>
        <dbReference type="ChEBI" id="CHEBI:30616"/>
        <dbReference type="ChEBI" id="CHEBI:33019"/>
        <dbReference type="ChEBI" id="CHEBI:140395"/>
        <dbReference type="ChEBI" id="CHEBI:173115"/>
        <dbReference type="EC" id="2.7.7.19"/>
    </reaction>
</comment>
<dbReference type="Proteomes" id="UP000580250">
    <property type="component" value="Unassembled WGS sequence"/>
</dbReference>
<dbReference type="GO" id="GO:0005524">
    <property type="term" value="F:ATP binding"/>
    <property type="evidence" value="ECO:0007669"/>
    <property type="project" value="UniProtKB-KW"/>
</dbReference>
<evidence type="ECO:0000259" key="10">
    <source>
        <dbReference type="Pfam" id="PF04928"/>
    </source>
</evidence>
<comment type="subcellular location">
    <subcellularLocation>
        <location evidence="1">Nucleus</location>
    </subcellularLocation>
</comment>
<keyword evidence="7" id="KW-0067">ATP-binding</keyword>
<proteinExistence type="inferred from homology"/>
<dbReference type="InterPro" id="IPR007012">
    <property type="entry name" value="PolA_pol_cen_dom"/>
</dbReference>
<reference evidence="11 12" key="1">
    <citation type="submission" date="2020-08" db="EMBL/GenBank/DDBJ databases">
        <authorList>
            <person name="Koutsovoulos G."/>
            <person name="Danchin GJ E."/>
        </authorList>
    </citation>
    <scope>NUCLEOTIDE SEQUENCE [LARGE SCALE GENOMIC DNA]</scope>
</reference>
<evidence type="ECO:0000256" key="3">
    <source>
        <dbReference type="ARBA" id="ARBA00012388"/>
    </source>
</evidence>
<dbReference type="Pfam" id="PF04928">
    <property type="entry name" value="PAP_central"/>
    <property type="match status" value="1"/>
</dbReference>
<sequence>MLSTANSDIDGIILVPYKFYWESQFVLDFLGDFDCIEKKCVNNLKENVVLEQGMKNGDNSLFCKLCEHPSVENLKRIFGRVPIIGLKFGGFEFDLLFVTLEANTIDKYFKEENSLTVTQVDEAIKELTKNIRDIDKLSPKRRGMVFTLSGLRANLRVIELLKERENLYKFRLIHITLKLWAKENFIYGGQFGFLSSSSLTVIICKIIIENPAFSTIFSIKYIFEYLIEWIELPSDKEKIISLEEEEKESIKIKEKSNEKSIWKIISPGFPVQNVGFNVNKSTEKIIKEEIKNGNLSRKMYNNYLAIICSHTTASIYGPSFCDYTGTRIRIGVFSEIEGQNSNIEYCHVSPTKYLNTQNCPRNIRKDLNLEEGLCTVWIVGIKGNVENGELETILEKFSENILNSFNNTIDVKKKKVDQETYFLNTIFVTKEELMKWKKIN</sequence>
<dbReference type="InterPro" id="IPR043519">
    <property type="entry name" value="NT_sf"/>
</dbReference>
<feature type="domain" description="Poly(A) polymerase central" evidence="10">
    <location>
        <begin position="170"/>
        <end position="294"/>
    </location>
</feature>
<comment type="caution">
    <text evidence="11">The sequence shown here is derived from an EMBL/GenBank/DDBJ whole genome shotgun (WGS) entry which is preliminary data.</text>
</comment>
<evidence type="ECO:0000256" key="1">
    <source>
        <dbReference type="ARBA" id="ARBA00004123"/>
    </source>
</evidence>
<dbReference type="AlphaFoldDB" id="A0A6V7WBU6"/>
<evidence type="ECO:0000256" key="7">
    <source>
        <dbReference type="ARBA" id="ARBA00022840"/>
    </source>
</evidence>
<keyword evidence="6" id="KW-0547">Nucleotide-binding</keyword>
<accession>A0A6V7WBU6</accession>
<dbReference type="GO" id="GO:0006397">
    <property type="term" value="P:mRNA processing"/>
    <property type="evidence" value="ECO:0007669"/>
    <property type="project" value="UniProtKB-KW"/>
</dbReference>
<dbReference type="Gene3D" id="1.10.1410.10">
    <property type="match status" value="1"/>
</dbReference>
<protein>
    <recommendedName>
        <fullName evidence="3">polynucleotide adenylyltransferase</fullName>
        <ecNumber evidence="3">2.7.7.19</ecNumber>
    </recommendedName>
</protein>
<dbReference type="PANTHER" id="PTHR10682">
    <property type="entry name" value="POLY A POLYMERASE"/>
    <property type="match status" value="1"/>
</dbReference>
<keyword evidence="4" id="KW-0507">mRNA processing</keyword>
<evidence type="ECO:0000256" key="8">
    <source>
        <dbReference type="ARBA" id="ARBA00023242"/>
    </source>
</evidence>
<dbReference type="GO" id="GO:1990817">
    <property type="term" value="F:poly(A) RNA polymerase activity"/>
    <property type="evidence" value="ECO:0007669"/>
    <property type="project" value="UniProtKB-EC"/>
</dbReference>
<keyword evidence="8" id="KW-0539">Nucleus</keyword>
<dbReference type="GO" id="GO:0005634">
    <property type="term" value="C:nucleus"/>
    <property type="evidence" value="ECO:0007669"/>
    <property type="project" value="UniProtKB-SubCell"/>
</dbReference>
<dbReference type="SUPFAM" id="SSF81631">
    <property type="entry name" value="PAP/OAS1 substrate-binding domain"/>
    <property type="match status" value="1"/>
</dbReference>
<evidence type="ECO:0000256" key="2">
    <source>
        <dbReference type="ARBA" id="ARBA00010912"/>
    </source>
</evidence>
<evidence type="ECO:0000313" key="12">
    <source>
        <dbReference type="Proteomes" id="UP000580250"/>
    </source>
</evidence>
<evidence type="ECO:0000256" key="9">
    <source>
        <dbReference type="ARBA" id="ARBA00048830"/>
    </source>
</evidence>
<dbReference type="EC" id="2.7.7.19" evidence="3"/>
<name>A0A6V7WBU6_MELEN</name>
<organism evidence="11 12">
    <name type="scientific">Meloidogyne enterolobii</name>
    <name type="common">Root-knot nematode worm</name>
    <name type="synonym">Meloidogyne mayaguensis</name>
    <dbReference type="NCBI Taxonomy" id="390850"/>
    <lineage>
        <taxon>Eukaryota</taxon>
        <taxon>Metazoa</taxon>
        <taxon>Ecdysozoa</taxon>
        <taxon>Nematoda</taxon>
        <taxon>Chromadorea</taxon>
        <taxon>Rhabditida</taxon>
        <taxon>Tylenchina</taxon>
        <taxon>Tylenchomorpha</taxon>
        <taxon>Tylenchoidea</taxon>
        <taxon>Meloidogynidae</taxon>
        <taxon>Meloidogyninae</taxon>
        <taxon>Meloidogyne</taxon>
    </lineage>
</organism>
<dbReference type="Gene3D" id="3.30.460.10">
    <property type="entry name" value="Beta Polymerase, domain 2"/>
    <property type="match status" value="1"/>
</dbReference>
<keyword evidence="5" id="KW-0808">Transferase</keyword>
<dbReference type="Gene3D" id="3.30.70.590">
    <property type="entry name" value="Poly(A) polymerase predicted RNA binding domain"/>
    <property type="match status" value="1"/>
</dbReference>
<dbReference type="EMBL" id="CAJEWN010000501">
    <property type="protein sequence ID" value="CAD2184401.1"/>
    <property type="molecule type" value="Genomic_DNA"/>
</dbReference>
<evidence type="ECO:0000256" key="6">
    <source>
        <dbReference type="ARBA" id="ARBA00022741"/>
    </source>
</evidence>
<dbReference type="OrthoDB" id="5901513at2759"/>
<comment type="similarity">
    <text evidence="2">Belongs to the poly(A) polymerase family.</text>
</comment>
<dbReference type="PANTHER" id="PTHR10682:SF10">
    <property type="entry name" value="POLYNUCLEOTIDE ADENYLYLTRANSFERASE"/>
    <property type="match status" value="1"/>
</dbReference>
<evidence type="ECO:0000256" key="4">
    <source>
        <dbReference type="ARBA" id="ARBA00022664"/>
    </source>
</evidence>
<evidence type="ECO:0000313" key="11">
    <source>
        <dbReference type="EMBL" id="CAD2184401.1"/>
    </source>
</evidence>
<evidence type="ECO:0000256" key="5">
    <source>
        <dbReference type="ARBA" id="ARBA00022679"/>
    </source>
</evidence>
<gene>
    <name evidence="11" type="ORF">MENT_LOCUS36749</name>
</gene>